<feature type="binding site" evidence="13">
    <location>
        <position position="29"/>
    </location>
    <ligand>
        <name>Zn(2+)</name>
        <dbReference type="ChEBI" id="CHEBI:29105"/>
    </ligand>
</feature>
<comment type="subcellular location">
    <subcellularLocation>
        <location evidence="1 13">Cytoplasm</location>
    </subcellularLocation>
</comment>
<dbReference type="EMBL" id="JTHP01000034">
    <property type="protein sequence ID" value="KJD44470.1"/>
    <property type="molecule type" value="Genomic_DNA"/>
</dbReference>
<dbReference type="InterPro" id="IPR032678">
    <property type="entry name" value="tRNA-synt_1_cat_dom"/>
</dbReference>
<keyword evidence="9 13" id="KW-0067">ATP-binding</keyword>
<dbReference type="EC" id="6.1.1.16" evidence="13"/>
<dbReference type="AlphaFoldDB" id="A0A0D7WZ80"/>
<comment type="cofactor">
    <cofactor evidence="13">
        <name>Zn(2+)</name>
        <dbReference type="ChEBI" id="CHEBI:29105"/>
    </cofactor>
    <text evidence="13">Binds 1 zinc ion per subunit.</text>
</comment>
<evidence type="ECO:0000256" key="6">
    <source>
        <dbReference type="ARBA" id="ARBA00022723"/>
    </source>
</evidence>
<dbReference type="GO" id="GO:0008270">
    <property type="term" value="F:zinc ion binding"/>
    <property type="evidence" value="ECO:0007669"/>
    <property type="project" value="UniProtKB-UniRule"/>
</dbReference>
<dbReference type="GO" id="GO:0006423">
    <property type="term" value="P:cysteinyl-tRNA aminoacylation"/>
    <property type="evidence" value="ECO:0007669"/>
    <property type="project" value="UniProtKB-UniRule"/>
</dbReference>
<keyword evidence="4 13" id="KW-0963">Cytoplasm</keyword>
<dbReference type="Pfam" id="PF09190">
    <property type="entry name" value="DALR_2"/>
    <property type="match status" value="1"/>
</dbReference>
<dbReference type="SMART" id="SM00840">
    <property type="entry name" value="DALR_2"/>
    <property type="match status" value="1"/>
</dbReference>
<feature type="binding site" evidence="13">
    <location>
        <position position="269"/>
    </location>
    <ligand>
        <name>ATP</name>
        <dbReference type="ChEBI" id="CHEBI:30616"/>
    </ligand>
</feature>
<dbReference type="GO" id="GO:0004817">
    <property type="term" value="F:cysteine-tRNA ligase activity"/>
    <property type="evidence" value="ECO:0007669"/>
    <property type="project" value="UniProtKB-UniRule"/>
</dbReference>
<dbReference type="OrthoDB" id="9815130at2"/>
<dbReference type="Pfam" id="PF01406">
    <property type="entry name" value="tRNA-synt_1e"/>
    <property type="match status" value="1"/>
</dbReference>
<dbReference type="InterPro" id="IPR015273">
    <property type="entry name" value="Cys-tRNA-synt_Ia_DALR"/>
</dbReference>
<evidence type="ECO:0000256" key="7">
    <source>
        <dbReference type="ARBA" id="ARBA00022741"/>
    </source>
</evidence>
<dbReference type="SUPFAM" id="SSF52374">
    <property type="entry name" value="Nucleotidylyl transferase"/>
    <property type="match status" value="1"/>
</dbReference>
<dbReference type="SUPFAM" id="SSF47323">
    <property type="entry name" value="Anticodon-binding domain of a subclass of class I aminoacyl-tRNA synthetases"/>
    <property type="match status" value="1"/>
</dbReference>
<evidence type="ECO:0000259" key="14">
    <source>
        <dbReference type="SMART" id="SM00840"/>
    </source>
</evidence>
<gene>
    <name evidence="13" type="primary">cysS</name>
    <name evidence="15" type="ORF">QD47_16585</name>
</gene>
<name>A0A0D7WZ80_9BACL</name>
<comment type="similarity">
    <text evidence="2 13">Belongs to the class-I aminoacyl-tRNA synthetase family.</text>
</comment>
<evidence type="ECO:0000313" key="15">
    <source>
        <dbReference type="EMBL" id="KJD44470.1"/>
    </source>
</evidence>
<feature type="short sequence motif" description="'HIGH' region" evidence="13">
    <location>
        <begin position="31"/>
        <end position="41"/>
    </location>
</feature>
<evidence type="ECO:0000256" key="10">
    <source>
        <dbReference type="ARBA" id="ARBA00022917"/>
    </source>
</evidence>
<keyword evidence="10 13" id="KW-0648">Protein biosynthesis</keyword>
<evidence type="ECO:0000256" key="12">
    <source>
        <dbReference type="ARBA" id="ARBA00047398"/>
    </source>
</evidence>
<dbReference type="Gene3D" id="1.20.120.1910">
    <property type="entry name" value="Cysteine-tRNA ligase, C-terminal anti-codon recognition domain"/>
    <property type="match status" value="1"/>
</dbReference>
<evidence type="ECO:0000256" key="13">
    <source>
        <dbReference type="HAMAP-Rule" id="MF_00041"/>
    </source>
</evidence>
<evidence type="ECO:0000313" key="16">
    <source>
        <dbReference type="Proteomes" id="UP000032534"/>
    </source>
</evidence>
<dbReference type="InterPro" id="IPR009080">
    <property type="entry name" value="tRNAsynth_Ia_anticodon-bd"/>
</dbReference>
<protein>
    <recommendedName>
        <fullName evidence="13">Cysteine--tRNA ligase</fullName>
        <ecNumber evidence="13">6.1.1.16</ecNumber>
    </recommendedName>
    <alternativeName>
        <fullName evidence="13">Cysteinyl-tRNA synthetase</fullName>
        <shortName evidence="13">CysRS</shortName>
    </alternativeName>
</protein>
<dbReference type="HAMAP" id="MF_00041">
    <property type="entry name" value="Cys_tRNA_synth"/>
    <property type="match status" value="1"/>
</dbReference>
<keyword evidence="8 13" id="KW-0862">Zinc</keyword>
<keyword evidence="7 13" id="KW-0547">Nucleotide-binding</keyword>
<dbReference type="FunFam" id="3.40.50.620:FF:000009">
    <property type="entry name" value="Cysteine--tRNA ligase"/>
    <property type="match status" value="1"/>
</dbReference>
<feature type="domain" description="Cysteinyl-tRNA synthetase class Ia DALR" evidence="14">
    <location>
        <begin position="354"/>
        <end position="418"/>
    </location>
</feature>
<dbReference type="PANTHER" id="PTHR10890">
    <property type="entry name" value="CYSTEINYL-TRNA SYNTHETASE"/>
    <property type="match status" value="1"/>
</dbReference>
<dbReference type="Proteomes" id="UP000032534">
    <property type="component" value="Unassembled WGS sequence"/>
</dbReference>
<dbReference type="PATRIC" id="fig|159743.3.peg.3685"/>
<comment type="subunit">
    <text evidence="3 13">Monomer.</text>
</comment>
<dbReference type="Pfam" id="PF23493">
    <property type="entry name" value="CysS_C"/>
    <property type="match status" value="1"/>
</dbReference>
<reference evidence="15 16" key="1">
    <citation type="submission" date="2014-11" db="EMBL/GenBank/DDBJ databases">
        <title>Draft Genome Sequences of Paenibacillus polymyxa NRRL B-30509 and Paenibacillus terrae NRRL B-30644, Strains from a Poultry Environment that Produce Tridecaptin A and Paenicidins.</title>
        <authorList>
            <person name="van Belkum M.J."/>
            <person name="Lohans C.T."/>
            <person name="Vederas J.C."/>
        </authorList>
    </citation>
    <scope>NUCLEOTIDE SEQUENCE [LARGE SCALE GENOMIC DNA]</scope>
    <source>
        <strain evidence="15 16">NRRL B-30644</strain>
    </source>
</reference>
<evidence type="ECO:0000256" key="8">
    <source>
        <dbReference type="ARBA" id="ARBA00022833"/>
    </source>
</evidence>
<organism evidence="15 16">
    <name type="scientific">Paenibacillus terrae</name>
    <dbReference type="NCBI Taxonomy" id="159743"/>
    <lineage>
        <taxon>Bacteria</taxon>
        <taxon>Bacillati</taxon>
        <taxon>Bacillota</taxon>
        <taxon>Bacilli</taxon>
        <taxon>Bacillales</taxon>
        <taxon>Paenibacillaceae</taxon>
        <taxon>Paenibacillus</taxon>
    </lineage>
</organism>
<accession>A0A0D7WZ80</accession>
<evidence type="ECO:0000256" key="2">
    <source>
        <dbReference type="ARBA" id="ARBA00005594"/>
    </source>
</evidence>
<evidence type="ECO:0000256" key="4">
    <source>
        <dbReference type="ARBA" id="ARBA00022490"/>
    </source>
</evidence>
<comment type="caution">
    <text evidence="15">The sequence shown here is derived from an EMBL/GenBank/DDBJ whole genome shotgun (WGS) entry which is preliminary data.</text>
</comment>
<dbReference type="GO" id="GO:0005524">
    <property type="term" value="F:ATP binding"/>
    <property type="evidence" value="ECO:0007669"/>
    <property type="project" value="UniProtKB-UniRule"/>
</dbReference>
<feature type="binding site" evidence="13">
    <location>
        <position position="209"/>
    </location>
    <ligand>
        <name>Zn(2+)</name>
        <dbReference type="ChEBI" id="CHEBI:29105"/>
    </ligand>
</feature>
<evidence type="ECO:0000256" key="1">
    <source>
        <dbReference type="ARBA" id="ARBA00004496"/>
    </source>
</evidence>
<dbReference type="NCBIfam" id="TIGR00435">
    <property type="entry name" value="cysS"/>
    <property type="match status" value="1"/>
</dbReference>
<keyword evidence="5 13" id="KW-0436">Ligase</keyword>
<dbReference type="InterPro" id="IPR024909">
    <property type="entry name" value="Cys-tRNA/MSH_ligase"/>
</dbReference>
<feature type="short sequence motif" description="'KMSKS' region" evidence="13">
    <location>
        <begin position="266"/>
        <end position="270"/>
    </location>
</feature>
<dbReference type="PANTHER" id="PTHR10890:SF3">
    <property type="entry name" value="CYSTEINE--TRNA LIGASE, CYTOPLASMIC"/>
    <property type="match status" value="1"/>
</dbReference>
<dbReference type="PRINTS" id="PR00983">
    <property type="entry name" value="TRNASYNTHCYS"/>
</dbReference>
<evidence type="ECO:0000256" key="5">
    <source>
        <dbReference type="ARBA" id="ARBA00022598"/>
    </source>
</evidence>
<proteinExistence type="inferred from homology"/>
<keyword evidence="16" id="KW-1185">Reference proteome</keyword>
<evidence type="ECO:0000256" key="9">
    <source>
        <dbReference type="ARBA" id="ARBA00022840"/>
    </source>
</evidence>
<keyword evidence="11 13" id="KW-0030">Aminoacyl-tRNA synthetase</keyword>
<feature type="binding site" evidence="13">
    <location>
        <position position="234"/>
    </location>
    <ligand>
        <name>Zn(2+)</name>
        <dbReference type="ChEBI" id="CHEBI:29105"/>
    </ligand>
</feature>
<dbReference type="InterPro" id="IPR015803">
    <property type="entry name" value="Cys-tRNA-ligase"/>
</dbReference>
<evidence type="ECO:0000256" key="11">
    <source>
        <dbReference type="ARBA" id="ARBA00023146"/>
    </source>
</evidence>
<dbReference type="GO" id="GO:0005829">
    <property type="term" value="C:cytosol"/>
    <property type="evidence" value="ECO:0007669"/>
    <property type="project" value="TreeGrafter"/>
</dbReference>
<comment type="catalytic activity">
    <reaction evidence="12 13">
        <text>tRNA(Cys) + L-cysteine + ATP = L-cysteinyl-tRNA(Cys) + AMP + diphosphate</text>
        <dbReference type="Rhea" id="RHEA:17773"/>
        <dbReference type="Rhea" id="RHEA-COMP:9661"/>
        <dbReference type="Rhea" id="RHEA-COMP:9679"/>
        <dbReference type="ChEBI" id="CHEBI:30616"/>
        <dbReference type="ChEBI" id="CHEBI:33019"/>
        <dbReference type="ChEBI" id="CHEBI:35235"/>
        <dbReference type="ChEBI" id="CHEBI:78442"/>
        <dbReference type="ChEBI" id="CHEBI:78517"/>
        <dbReference type="ChEBI" id="CHEBI:456215"/>
        <dbReference type="EC" id="6.1.1.16"/>
    </reaction>
</comment>
<dbReference type="CDD" id="cd00672">
    <property type="entry name" value="CysRS_core"/>
    <property type="match status" value="1"/>
</dbReference>
<dbReference type="Gene3D" id="3.40.50.620">
    <property type="entry name" value="HUPs"/>
    <property type="match status" value="1"/>
</dbReference>
<evidence type="ECO:0000256" key="3">
    <source>
        <dbReference type="ARBA" id="ARBA00011245"/>
    </source>
</evidence>
<dbReference type="InterPro" id="IPR056411">
    <property type="entry name" value="CysS_C"/>
</dbReference>
<sequence length="467" mass="53666">MPLQIYNTMTRSREPFVPLEPGKVKMYVCGPTVYDYIHIGNARPVIVFDVVRSYLEYSGYDVNYVVNFTDVDDKLIRKARELDMDVSAVAEKFIAAYHEDLAGLNVPAASMNPRVTESMDLIIDFIKELVDKDYAYENDGDVFYRTKKFKNYGQLSGQNLEELQFGIRINVDGRKENAEDFVLWKAAKPGEIYWSSPWGDGRPGWHIECSAMARHYLGDTLDIHGGGQDLQFPHHECECAQSEVITGKPLARYWMHNGYIRIDNEKMSKSLGNGILVKDLRARHKPEALRYFMLSTHYRNPLNYNHETMSQAENSVERIANAVANVQHRLANALKGNEEVSAELQTKLDGILQQFVEKMDDDFNTPDAITAVFEWVSEANHLLQRDVVNQAELQAVLHTFHSMNNVLRIYSEPKEELLDDEIEQLIAERVEARKTKNWGRADEIRDLLAVKGIVLEDTAQGMRWRRK</sequence>
<dbReference type="RefSeq" id="WP_044647196.1">
    <property type="nucleotide sequence ID" value="NZ_JTHP01000034.1"/>
</dbReference>
<feature type="binding site" evidence="13">
    <location>
        <position position="238"/>
    </location>
    <ligand>
        <name>Zn(2+)</name>
        <dbReference type="ChEBI" id="CHEBI:29105"/>
    </ligand>
</feature>
<dbReference type="InterPro" id="IPR014729">
    <property type="entry name" value="Rossmann-like_a/b/a_fold"/>
</dbReference>
<keyword evidence="6 13" id="KW-0479">Metal-binding</keyword>